<feature type="transmembrane region" description="Helical" evidence="1">
    <location>
        <begin position="12"/>
        <end position="34"/>
    </location>
</feature>
<proteinExistence type="predicted"/>
<keyword evidence="3" id="KW-1185">Reference proteome</keyword>
<protein>
    <submittedName>
        <fullName evidence="2">DUF2975 domain-containing protein</fullName>
    </submittedName>
</protein>
<dbReference type="RefSeq" id="WP_316984361.1">
    <property type="nucleotide sequence ID" value="NZ_CP136521.1"/>
</dbReference>
<evidence type="ECO:0000313" key="3">
    <source>
        <dbReference type="Proteomes" id="UP001302486"/>
    </source>
</evidence>
<dbReference type="Pfam" id="PF11188">
    <property type="entry name" value="DUF2975"/>
    <property type="match status" value="1"/>
</dbReference>
<evidence type="ECO:0000256" key="1">
    <source>
        <dbReference type="SAM" id="Phobius"/>
    </source>
</evidence>
<organism evidence="2 3">
    <name type="scientific">Hwangdonia lutea</name>
    <dbReference type="NCBI Taxonomy" id="3075823"/>
    <lineage>
        <taxon>Bacteria</taxon>
        <taxon>Pseudomonadati</taxon>
        <taxon>Bacteroidota</taxon>
        <taxon>Flavobacteriia</taxon>
        <taxon>Flavobacteriales</taxon>
        <taxon>Flavobacteriaceae</taxon>
        <taxon>Hwangdonia</taxon>
    </lineage>
</organism>
<sequence length="178" mass="20249">MKKALLLKGIINVFYYISIVVAIAAPIVIGSVLIQLDSNGFKYEERIYVGVGTITVFRIVAQYGLYLILIYCLFLFRKVILLIIDLNFFHNNVIALFSKIGKLLIVFGVVEILISFIPISYTYLTVKGSSFTHHNEFFKGFSFSSTFFLCLAIGLFFMVLSELFKVAKEIKQENELTI</sequence>
<name>A0AA97ENL8_9FLAO</name>
<reference evidence="3" key="1">
    <citation type="submission" date="2024-06" db="EMBL/GenBank/DDBJ databases">
        <title>Hwangdonia haimaensis gen. nov., sp. nov., a member of the family Flavobacteriaceae isolated from the haima cold seep.</title>
        <authorList>
            <person name="Li J."/>
        </authorList>
    </citation>
    <scope>NUCLEOTIDE SEQUENCE [LARGE SCALE GENOMIC DNA]</scope>
    <source>
        <strain evidence="3">SCSIO 19198</strain>
    </source>
</reference>
<gene>
    <name evidence="2" type="ORF">RNZ46_05420</name>
</gene>
<accession>A0AA97ENL8</accession>
<feature type="transmembrane region" description="Helical" evidence="1">
    <location>
        <begin position="100"/>
        <end position="121"/>
    </location>
</feature>
<dbReference type="AlphaFoldDB" id="A0AA97ENL8"/>
<keyword evidence="1" id="KW-0812">Transmembrane</keyword>
<dbReference type="KEGG" id="hws:RNZ46_05420"/>
<keyword evidence="1" id="KW-0472">Membrane</keyword>
<dbReference type="EMBL" id="CP136521">
    <property type="protein sequence ID" value="WOD44699.1"/>
    <property type="molecule type" value="Genomic_DNA"/>
</dbReference>
<feature type="transmembrane region" description="Helical" evidence="1">
    <location>
        <begin position="141"/>
        <end position="164"/>
    </location>
</feature>
<dbReference type="InterPro" id="IPR021354">
    <property type="entry name" value="DUF2975"/>
</dbReference>
<dbReference type="Proteomes" id="UP001302486">
    <property type="component" value="Chromosome"/>
</dbReference>
<feature type="transmembrane region" description="Helical" evidence="1">
    <location>
        <begin position="63"/>
        <end position="88"/>
    </location>
</feature>
<keyword evidence="1" id="KW-1133">Transmembrane helix</keyword>
<evidence type="ECO:0000313" key="2">
    <source>
        <dbReference type="EMBL" id="WOD44699.1"/>
    </source>
</evidence>